<dbReference type="EC" id="5.6.2.4" evidence="7"/>
<dbReference type="EMBL" id="FQXR01000003">
    <property type="protein sequence ID" value="SHH64596.1"/>
    <property type="molecule type" value="Genomic_DNA"/>
</dbReference>
<evidence type="ECO:0000256" key="5">
    <source>
        <dbReference type="ARBA" id="ARBA00023235"/>
    </source>
</evidence>
<dbReference type="SUPFAM" id="SSF52540">
    <property type="entry name" value="P-loop containing nucleoside triphosphate hydrolases"/>
    <property type="match status" value="1"/>
</dbReference>
<evidence type="ECO:0000259" key="10">
    <source>
        <dbReference type="PROSITE" id="PS51198"/>
    </source>
</evidence>
<dbReference type="InterPro" id="IPR014017">
    <property type="entry name" value="DNA_helicase_UvrD-like_C"/>
</dbReference>
<dbReference type="OrthoDB" id="9787585at2"/>
<dbReference type="InterPro" id="IPR027417">
    <property type="entry name" value="P-loop_NTPase"/>
</dbReference>
<keyword evidence="1 9" id="KW-0547">Nucleotide-binding</keyword>
<name>A0A1M5UNX8_9FIRM</name>
<comment type="catalytic activity">
    <reaction evidence="8">
        <text>ATP + H2O = ADP + phosphate + H(+)</text>
        <dbReference type="Rhea" id="RHEA:13065"/>
        <dbReference type="ChEBI" id="CHEBI:15377"/>
        <dbReference type="ChEBI" id="CHEBI:15378"/>
        <dbReference type="ChEBI" id="CHEBI:30616"/>
        <dbReference type="ChEBI" id="CHEBI:43474"/>
        <dbReference type="ChEBI" id="CHEBI:456216"/>
        <dbReference type="EC" id="5.6.2.4"/>
    </reaction>
</comment>
<evidence type="ECO:0000256" key="4">
    <source>
        <dbReference type="ARBA" id="ARBA00022840"/>
    </source>
</evidence>
<feature type="binding site" evidence="9">
    <location>
        <begin position="30"/>
        <end position="37"/>
    </location>
    <ligand>
        <name>ATP</name>
        <dbReference type="ChEBI" id="CHEBI:30616"/>
    </ligand>
</feature>
<dbReference type="Proteomes" id="UP000184389">
    <property type="component" value="Unassembled WGS sequence"/>
</dbReference>
<keyword evidence="2 9" id="KW-0378">Hydrolase</keyword>
<evidence type="ECO:0000256" key="2">
    <source>
        <dbReference type="ARBA" id="ARBA00022801"/>
    </source>
</evidence>
<evidence type="ECO:0000256" key="7">
    <source>
        <dbReference type="ARBA" id="ARBA00034808"/>
    </source>
</evidence>
<keyword evidence="5" id="KW-0413">Isomerase</keyword>
<gene>
    <name evidence="11" type="ORF">SAMN02745180_00710</name>
</gene>
<dbReference type="Pfam" id="PF00580">
    <property type="entry name" value="UvrD-helicase"/>
    <property type="match status" value="1"/>
</dbReference>
<evidence type="ECO:0000256" key="3">
    <source>
        <dbReference type="ARBA" id="ARBA00022806"/>
    </source>
</evidence>
<evidence type="ECO:0000256" key="8">
    <source>
        <dbReference type="ARBA" id="ARBA00048988"/>
    </source>
</evidence>
<organism evidence="11 12">
    <name type="scientific">Sporanaerobacter acetigenes DSM 13106</name>
    <dbReference type="NCBI Taxonomy" id="1123281"/>
    <lineage>
        <taxon>Bacteria</taxon>
        <taxon>Bacillati</taxon>
        <taxon>Bacillota</taxon>
        <taxon>Tissierellia</taxon>
        <taxon>Tissierellales</taxon>
        <taxon>Sporanaerobacteraceae</taxon>
        <taxon>Sporanaerobacter</taxon>
    </lineage>
</organism>
<sequence>MKNSKMDFEKLSEEQKNIIGKEKVHMLINGVAGNGKSTTLLYKMIKIMMSEKKRQKMLYITFDNILVSDTKRRALMSPEFIEYKDCHDINICTFHSIAYEILSKIGFKGLQKMDSNIDTIGKLNDSIYAKLYSVWEKYTNEQSDTYKELKEDERLSSFHDVNFLRDEILWMKANGYIKKEDYLKSKRNGRPNAPKVLESQMNTIYNIFLEHEEKKTTKYNENMDLEDYALKLFENFSYISKENFFDYVFVDEAQDMQVMQLRVLAKLAKKSIIIAGDLKERIFEKNVHSYERLGFHIEDWQVGSLTKIFRSTKEIAKLANSLKFTDIENKTIADIENMVNGDRPEIRYYRYRKDEILFLIDKIKDIHMKEKGATIAVIHREEKKVLKGQKTIIQAQLEAEFNLIGVKNYSKNIKKRKNPIFYIDIYSAKGLEFDYVFIVDFDKEHYPLKEKIDALCEHYKKQNVASNDYYDKDFGNIINEEKRLLYLAITRAKKNVFFLYSGGNEKNSSPFIKEFDMNDYEAYGFNKEDDAEEKSKAEKNLLNLFS</sequence>
<dbReference type="Gene3D" id="3.40.50.300">
    <property type="entry name" value="P-loop containing nucleotide triphosphate hydrolases"/>
    <property type="match status" value="3"/>
</dbReference>
<dbReference type="GO" id="GO:0005829">
    <property type="term" value="C:cytosol"/>
    <property type="evidence" value="ECO:0007669"/>
    <property type="project" value="TreeGrafter"/>
</dbReference>
<keyword evidence="4 9" id="KW-0067">ATP-binding</keyword>
<evidence type="ECO:0000256" key="9">
    <source>
        <dbReference type="PROSITE-ProRule" id="PRU00560"/>
    </source>
</evidence>
<comment type="catalytic activity">
    <reaction evidence="6">
        <text>Couples ATP hydrolysis with the unwinding of duplex DNA by translocating in the 3'-5' direction.</text>
        <dbReference type="EC" id="5.6.2.4"/>
    </reaction>
</comment>
<dbReference type="GO" id="GO:0000725">
    <property type="term" value="P:recombinational repair"/>
    <property type="evidence" value="ECO:0007669"/>
    <property type="project" value="TreeGrafter"/>
</dbReference>
<dbReference type="PROSITE" id="PS51198">
    <property type="entry name" value="UVRD_HELICASE_ATP_BIND"/>
    <property type="match status" value="1"/>
</dbReference>
<evidence type="ECO:0000256" key="1">
    <source>
        <dbReference type="ARBA" id="ARBA00022741"/>
    </source>
</evidence>
<evidence type="ECO:0000313" key="12">
    <source>
        <dbReference type="Proteomes" id="UP000184389"/>
    </source>
</evidence>
<dbReference type="RefSeq" id="WP_072743281.1">
    <property type="nucleotide sequence ID" value="NZ_FQXR01000003.1"/>
</dbReference>
<dbReference type="GO" id="GO:0016887">
    <property type="term" value="F:ATP hydrolysis activity"/>
    <property type="evidence" value="ECO:0007669"/>
    <property type="project" value="RHEA"/>
</dbReference>
<evidence type="ECO:0000313" key="11">
    <source>
        <dbReference type="EMBL" id="SHH64596.1"/>
    </source>
</evidence>
<dbReference type="GO" id="GO:0003677">
    <property type="term" value="F:DNA binding"/>
    <property type="evidence" value="ECO:0007669"/>
    <property type="project" value="InterPro"/>
</dbReference>
<dbReference type="GO" id="GO:0043138">
    <property type="term" value="F:3'-5' DNA helicase activity"/>
    <property type="evidence" value="ECO:0007669"/>
    <property type="project" value="UniProtKB-EC"/>
</dbReference>
<keyword evidence="12" id="KW-1185">Reference proteome</keyword>
<dbReference type="InterPro" id="IPR014016">
    <property type="entry name" value="UvrD-like_ATP-bd"/>
</dbReference>
<reference evidence="11 12" key="1">
    <citation type="submission" date="2016-11" db="EMBL/GenBank/DDBJ databases">
        <authorList>
            <person name="Jaros S."/>
            <person name="Januszkiewicz K."/>
            <person name="Wedrychowicz H."/>
        </authorList>
    </citation>
    <scope>NUCLEOTIDE SEQUENCE [LARGE SCALE GENOMIC DNA]</scope>
    <source>
        <strain evidence="11 12">DSM 13106</strain>
    </source>
</reference>
<keyword evidence="3 9" id="KW-0347">Helicase</keyword>
<accession>A0A1M5UNX8</accession>
<dbReference type="STRING" id="1123281.SAMN02745180_00710"/>
<dbReference type="AlphaFoldDB" id="A0A1M5UNX8"/>
<evidence type="ECO:0000256" key="6">
    <source>
        <dbReference type="ARBA" id="ARBA00034617"/>
    </source>
</evidence>
<dbReference type="GO" id="GO:0005524">
    <property type="term" value="F:ATP binding"/>
    <property type="evidence" value="ECO:0007669"/>
    <property type="project" value="UniProtKB-UniRule"/>
</dbReference>
<protein>
    <recommendedName>
        <fullName evidence="7">DNA 3'-5' helicase</fullName>
        <ecNumber evidence="7">5.6.2.4</ecNumber>
    </recommendedName>
</protein>
<feature type="domain" description="UvrD-like helicase ATP-binding" evidence="10">
    <location>
        <begin position="9"/>
        <end position="312"/>
    </location>
</feature>
<dbReference type="InterPro" id="IPR000212">
    <property type="entry name" value="DNA_helicase_UvrD/REP"/>
</dbReference>
<dbReference type="PANTHER" id="PTHR11070">
    <property type="entry name" value="UVRD / RECB / PCRA DNA HELICASE FAMILY MEMBER"/>
    <property type="match status" value="1"/>
</dbReference>
<dbReference type="Pfam" id="PF13361">
    <property type="entry name" value="UvrD_C"/>
    <property type="match status" value="1"/>
</dbReference>
<proteinExistence type="predicted"/>